<feature type="domain" description="RecF/RecN/SMC N-terminal" evidence="16">
    <location>
        <begin position="3"/>
        <end position="385"/>
    </location>
</feature>
<keyword evidence="8 13" id="KW-0067">ATP-binding</keyword>
<feature type="binding site" evidence="13">
    <location>
        <begin position="30"/>
        <end position="37"/>
    </location>
    <ligand>
        <name>ATP</name>
        <dbReference type="ChEBI" id="CHEBI:30616"/>
    </ligand>
</feature>
<dbReference type="InterPro" id="IPR042174">
    <property type="entry name" value="RecF_2"/>
</dbReference>
<dbReference type="HAMAP" id="MF_00365">
    <property type="entry name" value="RecF"/>
    <property type="match status" value="1"/>
</dbReference>
<dbReference type="PROSITE" id="PS00617">
    <property type="entry name" value="RECF_1"/>
    <property type="match status" value="1"/>
</dbReference>
<evidence type="ECO:0000256" key="15">
    <source>
        <dbReference type="SAM" id="MobiDB-lite"/>
    </source>
</evidence>
<dbReference type="RefSeq" id="WP_232549229.1">
    <property type="nucleotide sequence ID" value="NZ_CP115965.1"/>
</dbReference>
<keyword evidence="6 13" id="KW-0547">Nucleotide-binding</keyword>
<gene>
    <name evidence="13 17" type="primary">recF</name>
    <name evidence="17" type="ORF">PCC79_17370</name>
</gene>
<dbReference type="InterPro" id="IPR027417">
    <property type="entry name" value="P-loop_NTPase"/>
</dbReference>
<dbReference type="InterPro" id="IPR018078">
    <property type="entry name" value="DNA-binding_RecF_CS"/>
</dbReference>
<evidence type="ECO:0000256" key="8">
    <source>
        <dbReference type="ARBA" id="ARBA00022840"/>
    </source>
</evidence>
<evidence type="ECO:0000256" key="14">
    <source>
        <dbReference type="RuleBase" id="RU000578"/>
    </source>
</evidence>
<dbReference type="InterPro" id="IPR001238">
    <property type="entry name" value="DNA-binding_RecF"/>
</dbReference>
<sequence length="410" mass="43906">MFVTHLSLADFRSWPLAELALERGVTTLTGRNGQGKTNLVEAVEYLATLGSHRVAADAPLIRFGAPRAIVRARVQAGADDPRTLALEIEIIAGRANKASLNRGPLKRPRDLLGALRVVLFSPEDLALVKGDPADRRRFIDDLLTQRWPRLAGVRADYDRVLRQRSTLLKSLGGRRGAVDAGAAATLDVWDDSLARLGGEIVHARLRTLTDMAGSVADAYLAIAPSNNDARVAYKSSSLGLDPTPDAAAPSDRAAPSGGAGPQGPPEHPPAGEWADRSPDELAEQLRGTMERRRGEEIARGVSLVGPHRDDVVLTLGPLPAKGYASHGESWSFALALRLGAYALLREDGVEPVLILDDVFAELDEVRRSRLAERISGAEQVLITAAVASDVPDALAGRRFRIADGQVSPDE</sequence>
<keyword evidence="5 13" id="KW-0235">DNA replication</keyword>
<evidence type="ECO:0000256" key="1">
    <source>
        <dbReference type="ARBA" id="ARBA00004496"/>
    </source>
</evidence>
<name>A0ABZ3C7W4_9ACTN</name>
<accession>A0ABZ3C7W4</accession>
<dbReference type="InterPro" id="IPR003395">
    <property type="entry name" value="RecF/RecN/SMC_N"/>
</dbReference>
<dbReference type="Proteomes" id="UP001434337">
    <property type="component" value="Chromosome"/>
</dbReference>
<dbReference type="Pfam" id="PF02463">
    <property type="entry name" value="SMC_N"/>
    <property type="match status" value="1"/>
</dbReference>
<keyword evidence="7 13" id="KW-0227">DNA damage</keyword>
<dbReference type="EMBL" id="CP115965">
    <property type="protein sequence ID" value="WZW98625.1"/>
    <property type="molecule type" value="Genomic_DNA"/>
</dbReference>
<keyword evidence="9 13" id="KW-0238">DNA-binding</keyword>
<dbReference type="Gene3D" id="1.20.1050.90">
    <property type="entry name" value="RecF/RecN/SMC, N-terminal domain"/>
    <property type="match status" value="1"/>
</dbReference>
<comment type="similarity">
    <text evidence="2 13 14">Belongs to the RecF family.</text>
</comment>
<feature type="compositionally biased region" description="Low complexity" evidence="15">
    <location>
        <begin position="241"/>
        <end position="256"/>
    </location>
</feature>
<keyword evidence="18" id="KW-1185">Reference proteome</keyword>
<evidence type="ECO:0000256" key="5">
    <source>
        <dbReference type="ARBA" id="ARBA00022705"/>
    </source>
</evidence>
<dbReference type="Gene3D" id="3.40.50.300">
    <property type="entry name" value="P-loop containing nucleotide triphosphate hydrolases"/>
    <property type="match status" value="1"/>
</dbReference>
<proteinExistence type="inferred from homology"/>
<evidence type="ECO:0000256" key="13">
    <source>
        <dbReference type="HAMAP-Rule" id="MF_00365"/>
    </source>
</evidence>
<dbReference type="NCBIfam" id="TIGR00611">
    <property type="entry name" value="recf"/>
    <property type="match status" value="1"/>
</dbReference>
<evidence type="ECO:0000256" key="10">
    <source>
        <dbReference type="ARBA" id="ARBA00023204"/>
    </source>
</evidence>
<comment type="subcellular location">
    <subcellularLocation>
        <location evidence="1 13 14">Cytoplasm</location>
    </subcellularLocation>
</comment>
<keyword evidence="4 13" id="KW-0963">Cytoplasm</keyword>
<evidence type="ECO:0000259" key="16">
    <source>
        <dbReference type="Pfam" id="PF02463"/>
    </source>
</evidence>
<organism evidence="17 18">
    <name type="scientific">Propioniciclava soli</name>
    <dbReference type="NCBI Taxonomy" id="2775081"/>
    <lineage>
        <taxon>Bacteria</taxon>
        <taxon>Bacillati</taxon>
        <taxon>Actinomycetota</taxon>
        <taxon>Actinomycetes</taxon>
        <taxon>Propionibacteriales</taxon>
        <taxon>Propionibacteriaceae</taxon>
        <taxon>Propioniciclava</taxon>
    </lineage>
</organism>
<comment type="function">
    <text evidence="12 13 14">The RecF protein is involved in DNA metabolism; it is required for DNA replication and normal SOS inducibility. RecF binds preferentially to single-stranded, linear DNA. It also seems to bind ATP.</text>
</comment>
<evidence type="ECO:0000313" key="18">
    <source>
        <dbReference type="Proteomes" id="UP001434337"/>
    </source>
</evidence>
<evidence type="ECO:0000256" key="7">
    <source>
        <dbReference type="ARBA" id="ARBA00022763"/>
    </source>
</evidence>
<dbReference type="PANTHER" id="PTHR32182:SF0">
    <property type="entry name" value="DNA REPLICATION AND REPAIR PROTEIN RECF"/>
    <property type="match status" value="1"/>
</dbReference>
<dbReference type="PROSITE" id="PS00618">
    <property type="entry name" value="RECF_2"/>
    <property type="match status" value="1"/>
</dbReference>
<evidence type="ECO:0000256" key="2">
    <source>
        <dbReference type="ARBA" id="ARBA00008016"/>
    </source>
</evidence>
<feature type="region of interest" description="Disordered" evidence="15">
    <location>
        <begin position="235"/>
        <end position="275"/>
    </location>
</feature>
<dbReference type="PANTHER" id="PTHR32182">
    <property type="entry name" value="DNA REPLICATION AND REPAIR PROTEIN RECF"/>
    <property type="match status" value="1"/>
</dbReference>
<keyword evidence="10 13" id="KW-0234">DNA repair</keyword>
<evidence type="ECO:0000313" key="17">
    <source>
        <dbReference type="EMBL" id="WZW98625.1"/>
    </source>
</evidence>
<protein>
    <recommendedName>
        <fullName evidence="3 13">DNA replication and repair protein RecF</fullName>
    </recommendedName>
</protein>
<evidence type="ECO:0000256" key="6">
    <source>
        <dbReference type="ARBA" id="ARBA00022741"/>
    </source>
</evidence>
<reference evidence="17 18" key="1">
    <citation type="journal article" date="2023" name="Environ Microbiome">
        <title>A coral-associated actinobacterium mitigates coral bleaching under heat stress.</title>
        <authorList>
            <person name="Li J."/>
            <person name="Zou Y."/>
            <person name="Li Q."/>
            <person name="Zhang J."/>
            <person name="Bourne D.G."/>
            <person name="Lyu Y."/>
            <person name="Liu C."/>
            <person name="Zhang S."/>
        </authorList>
    </citation>
    <scope>NUCLEOTIDE SEQUENCE [LARGE SCALE GENOMIC DNA]</scope>
    <source>
        <strain evidence="17 18">SCSIO 13291</strain>
    </source>
</reference>
<evidence type="ECO:0000256" key="4">
    <source>
        <dbReference type="ARBA" id="ARBA00022490"/>
    </source>
</evidence>
<evidence type="ECO:0000256" key="9">
    <source>
        <dbReference type="ARBA" id="ARBA00023125"/>
    </source>
</evidence>
<evidence type="ECO:0000256" key="3">
    <source>
        <dbReference type="ARBA" id="ARBA00020170"/>
    </source>
</evidence>
<evidence type="ECO:0000256" key="11">
    <source>
        <dbReference type="ARBA" id="ARBA00023236"/>
    </source>
</evidence>
<keyword evidence="11 13" id="KW-0742">SOS response</keyword>
<dbReference type="SUPFAM" id="SSF52540">
    <property type="entry name" value="P-loop containing nucleoside triphosphate hydrolases"/>
    <property type="match status" value="1"/>
</dbReference>
<evidence type="ECO:0000256" key="12">
    <source>
        <dbReference type="ARBA" id="ARBA00025401"/>
    </source>
</evidence>